<dbReference type="PANTHER" id="PTHR14969">
    <property type="entry name" value="SPHINGOSINE-1-PHOSPHATE PHOSPHOHYDROLASE"/>
    <property type="match status" value="1"/>
</dbReference>
<dbReference type="Proteomes" id="UP000219922">
    <property type="component" value="Unassembled WGS sequence"/>
</dbReference>
<dbReference type="AlphaFoldDB" id="A0A9X6STE5"/>
<keyword evidence="1" id="KW-1133">Transmembrane helix</keyword>
<evidence type="ECO:0000259" key="2">
    <source>
        <dbReference type="SMART" id="SM00014"/>
    </source>
</evidence>
<reference evidence="3 4" key="1">
    <citation type="submission" date="2017-09" db="EMBL/GenBank/DDBJ databases">
        <title>Large-scale bioinformatics analysis of Bacillus genomes uncovers conserved roles of natural products in bacterial physiology.</title>
        <authorList>
            <consortium name="Agbiome Team Llc"/>
            <person name="Bleich R.M."/>
            <person name="Grubbs K.J."/>
            <person name="Santa Maria K.C."/>
            <person name="Allen S.E."/>
            <person name="Farag S."/>
            <person name="Shank E.A."/>
            <person name="Bowers A."/>
        </authorList>
    </citation>
    <scope>NUCLEOTIDE SEQUENCE [LARGE SCALE GENOMIC DNA]</scope>
    <source>
        <strain evidence="3 4">AFS092789</strain>
    </source>
</reference>
<dbReference type="EMBL" id="NVMX01000108">
    <property type="protein sequence ID" value="PDZ94812.1"/>
    <property type="molecule type" value="Genomic_DNA"/>
</dbReference>
<sequence length="194" mass="21806">MNCKLFQDINQMAGHHPFLDGFMVFVTQKALIIYALTLLAMWFFGKEKYKQSVCFAAFTSVLALCISFVIGQIYFEARPFVSHNVNLLISHAADASFPSDHTTGAFSLAFAILFRHRKIGTGMLLLAILTGFSRVYVGHHYPFDVLGGIIVGLVSSTFIYKISPFLQPIANVIIRIYNKIPFVPKNNKSETRNF</sequence>
<dbReference type="CDD" id="cd03385">
    <property type="entry name" value="PAP2_BcrC_like"/>
    <property type="match status" value="1"/>
</dbReference>
<comment type="caution">
    <text evidence="3">The sequence shown here is derived from an EMBL/GenBank/DDBJ whole genome shotgun (WGS) entry which is preliminary data.</text>
</comment>
<feature type="transmembrane region" description="Helical" evidence="1">
    <location>
        <begin position="143"/>
        <end position="160"/>
    </location>
</feature>
<evidence type="ECO:0000256" key="1">
    <source>
        <dbReference type="SAM" id="Phobius"/>
    </source>
</evidence>
<dbReference type="SMART" id="SM00014">
    <property type="entry name" value="acidPPc"/>
    <property type="match status" value="1"/>
</dbReference>
<dbReference type="SUPFAM" id="SSF48317">
    <property type="entry name" value="Acid phosphatase/Vanadium-dependent haloperoxidase"/>
    <property type="match status" value="1"/>
</dbReference>
<accession>A0A9X6STE5</accession>
<feature type="domain" description="Phosphatidic acid phosphatase type 2/haloperoxidase" evidence="2">
    <location>
        <begin position="53"/>
        <end position="160"/>
    </location>
</feature>
<feature type="transmembrane region" description="Helical" evidence="1">
    <location>
        <begin position="53"/>
        <end position="75"/>
    </location>
</feature>
<feature type="transmembrane region" description="Helical" evidence="1">
    <location>
        <begin position="22"/>
        <end position="44"/>
    </location>
</feature>
<name>A0A9X6STE5_BACCE</name>
<dbReference type="InterPro" id="IPR000326">
    <property type="entry name" value="PAP2/HPO"/>
</dbReference>
<dbReference type="InterPro" id="IPR033879">
    <property type="entry name" value="UPP_Pase"/>
</dbReference>
<dbReference type="RefSeq" id="WP_098006600.1">
    <property type="nucleotide sequence ID" value="NZ_NVMX01000108.1"/>
</dbReference>
<evidence type="ECO:0000313" key="4">
    <source>
        <dbReference type="Proteomes" id="UP000219922"/>
    </source>
</evidence>
<organism evidence="3 4">
    <name type="scientific">Bacillus cereus</name>
    <dbReference type="NCBI Taxonomy" id="1396"/>
    <lineage>
        <taxon>Bacteria</taxon>
        <taxon>Bacillati</taxon>
        <taxon>Bacillota</taxon>
        <taxon>Bacilli</taxon>
        <taxon>Bacillales</taxon>
        <taxon>Bacillaceae</taxon>
        <taxon>Bacillus</taxon>
        <taxon>Bacillus cereus group</taxon>
    </lineage>
</organism>
<protein>
    <submittedName>
        <fullName evidence="3">Undecaprenyl-diphosphatase</fullName>
    </submittedName>
</protein>
<dbReference type="GO" id="GO:0005886">
    <property type="term" value="C:plasma membrane"/>
    <property type="evidence" value="ECO:0007669"/>
    <property type="project" value="InterPro"/>
</dbReference>
<gene>
    <name evidence="3" type="ORF">CON36_31810</name>
</gene>
<evidence type="ECO:0000313" key="3">
    <source>
        <dbReference type="EMBL" id="PDZ94812.1"/>
    </source>
</evidence>
<keyword evidence="1" id="KW-0472">Membrane</keyword>
<keyword evidence="1" id="KW-0812">Transmembrane</keyword>
<dbReference type="Pfam" id="PF01569">
    <property type="entry name" value="PAP2"/>
    <property type="match status" value="1"/>
</dbReference>
<proteinExistence type="predicted"/>
<feature type="transmembrane region" description="Helical" evidence="1">
    <location>
        <begin position="119"/>
        <end position="137"/>
    </location>
</feature>
<dbReference type="GO" id="GO:0050380">
    <property type="term" value="F:undecaprenyl-diphosphatase activity"/>
    <property type="evidence" value="ECO:0007669"/>
    <property type="project" value="InterPro"/>
</dbReference>
<dbReference type="PANTHER" id="PTHR14969:SF58">
    <property type="entry name" value="UNDECAPRENYL-DIPHOSPHATASE BCRC"/>
    <property type="match status" value="1"/>
</dbReference>
<dbReference type="Gene3D" id="1.20.144.10">
    <property type="entry name" value="Phosphatidic acid phosphatase type 2/haloperoxidase"/>
    <property type="match status" value="1"/>
</dbReference>
<dbReference type="InterPro" id="IPR036938">
    <property type="entry name" value="PAP2/HPO_sf"/>
</dbReference>